<dbReference type="InterPro" id="IPR003593">
    <property type="entry name" value="AAA+_ATPase"/>
</dbReference>
<dbReference type="GO" id="GO:0005524">
    <property type="term" value="F:ATP binding"/>
    <property type="evidence" value="ECO:0007669"/>
    <property type="project" value="UniProtKB-KW"/>
</dbReference>
<sequence length="533" mass="59471">MPHWIAKGPLSVSSLKVVPPMFSQMAQPLRYAEALLERLARLSGRANREGLLNGLVESAAQLSDCELSQLYLLDDTHTRLTLSAEWLDGAEQSLCPTSLPSDYHAEQLLQFCLCQNQVLSLPALDTSVYDTQFLPVATRSWRSLLCLPLLNANQEIGGLLLVSSRAQQDLQRFTESLALLGRCVLAQLYLLQRFGVQPLAATEIQSVPCASGYGLIGESPKMRTVYQLISKVLHNSVSVLLTGETGTGKELVAQAIHDCGSRRSKPFVVQNCAALPENLLESELFGYRKGAFTGADRDRKGLLDQADGGTLFLDEIGDMPLALQAKLLRFLQEGEVRPLGTNDTHKVDVRVLAATHCDLRALVTQGRFREDLFYRLSNFPIELPPLRERNEDILRLARHFADKACSFLQRQPCDWSDDALQHLAAYGFPGNVRELKGLVERAVLLCDDSVLLPEHFNLLSAEPRDTTLTLRERMELVERNLLMDCLRKNQGNQTSAASELGLPRRTLLYRMQRLNINPAELKFKERACVQPGQ</sequence>
<dbReference type="SUPFAM" id="SSF46689">
    <property type="entry name" value="Homeodomain-like"/>
    <property type="match status" value="1"/>
</dbReference>
<evidence type="ECO:0000256" key="4">
    <source>
        <dbReference type="ARBA" id="ARBA00022553"/>
    </source>
</evidence>
<evidence type="ECO:0000256" key="5">
    <source>
        <dbReference type="ARBA" id="ARBA00022741"/>
    </source>
</evidence>
<keyword evidence="8" id="KW-0805">Transcription regulation</keyword>
<dbReference type="PANTHER" id="PTHR32071">
    <property type="entry name" value="TRANSCRIPTIONAL REGULATORY PROTEIN"/>
    <property type="match status" value="1"/>
</dbReference>
<dbReference type="PANTHER" id="PTHR32071:SF95">
    <property type="entry name" value="DNA-BINDING TRANSCRIPTIONAL REGULATOR NTRC"/>
    <property type="match status" value="1"/>
</dbReference>
<keyword evidence="5" id="KW-0547">Nucleotide-binding</keyword>
<dbReference type="InterPro" id="IPR027417">
    <property type="entry name" value="P-loop_NTPase"/>
</dbReference>
<keyword evidence="7" id="KW-0902">Two-component regulatory system</keyword>
<dbReference type="InterPro" id="IPR002197">
    <property type="entry name" value="HTH_Fis"/>
</dbReference>
<dbReference type="SUPFAM" id="SSF55781">
    <property type="entry name" value="GAF domain-like"/>
    <property type="match status" value="1"/>
</dbReference>
<dbReference type="Gene3D" id="1.10.8.60">
    <property type="match status" value="1"/>
</dbReference>
<keyword evidence="3" id="KW-0678">Repressor</keyword>
<accession>A0A0F9RTA4</accession>
<dbReference type="SMART" id="SM00382">
    <property type="entry name" value="AAA"/>
    <property type="match status" value="1"/>
</dbReference>
<dbReference type="CDD" id="cd00009">
    <property type="entry name" value="AAA"/>
    <property type="match status" value="1"/>
</dbReference>
<dbReference type="FunFam" id="3.40.50.300:FF:000006">
    <property type="entry name" value="DNA-binding transcriptional regulator NtrC"/>
    <property type="match status" value="1"/>
</dbReference>
<dbReference type="PROSITE" id="PS00676">
    <property type="entry name" value="SIGMA54_INTERACT_2"/>
    <property type="match status" value="1"/>
</dbReference>
<reference evidence="13" key="1">
    <citation type="journal article" date="2015" name="Nature">
        <title>Complex archaea that bridge the gap between prokaryotes and eukaryotes.</title>
        <authorList>
            <person name="Spang A."/>
            <person name="Saw J.H."/>
            <person name="Jorgensen S.L."/>
            <person name="Zaremba-Niedzwiedzka K."/>
            <person name="Martijn J."/>
            <person name="Lind A.E."/>
            <person name="van Eijk R."/>
            <person name="Schleper C."/>
            <person name="Guy L."/>
            <person name="Ettema T.J."/>
        </authorList>
    </citation>
    <scope>NUCLEOTIDE SEQUENCE</scope>
</reference>
<dbReference type="SUPFAM" id="SSF52540">
    <property type="entry name" value="P-loop containing nucleoside triphosphate hydrolases"/>
    <property type="match status" value="1"/>
</dbReference>
<evidence type="ECO:0000256" key="11">
    <source>
        <dbReference type="ARBA" id="ARBA00023163"/>
    </source>
</evidence>
<dbReference type="Gene3D" id="1.10.10.60">
    <property type="entry name" value="Homeodomain-like"/>
    <property type="match status" value="1"/>
</dbReference>
<dbReference type="AlphaFoldDB" id="A0A0F9RTA4"/>
<evidence type="ECO:0000259" key="12">
    <source>
        <dbReference type="PROSITE" id="PS50045"/>
    </source>
</evidence>
<dbReference type="InterPro" id="IPR029016">
    <property type="entry name" value="GAF-like_dom_sf"/>
</dbReference>
<comment type="subcellular location">
    <subcellularLocation>
        <location evidence="1">Cytoplasm</location>
    </subcellularLocation>
</comment>
<keyword evidence="4" id="KW-0597">Phosphoprotein</keyword>
<evidence type="ECO:0000256" key="8">
    <source>
        <dbReference type="ARBA" id="ARBA00023015"/>
    </source>
</evidence>
<evidence type="ECO:0000256" key="10">
    <source>
        <dbReference type="ARBA" id="ARBA00023159"/>
    </source>
</evidence>
<dbReference type="InterPro" id="IPR002078">
    <property type="entry name" value="Sigma_54_int"/>
</dbReference>
<dbReference type="InterPro" id="IPR025943">
    <property type="entry name" value="Sigma_54_int_dom_ATP-bd_2"/>
</dbReference>
<keyword evidence="6" id="KW-0067">ATP-binding</keyword>
<dbReference type="InterPro" id="IPR009057">
    <property type="entry name" value="Homeodomain-like_sf"/>
</dbReference>
<evidence type="ECO:0000256" key="9">
    <source>
        <dbReference type="ARBA" id="ARBA00023125"/>
    </source>
</evidence>
<keyword evidence="11" id="KW-0804">Transcription</keyword>
<dbReference type="Pfam" id="PF25601">
    <property type="entry name" value="AAA_lid_14"/>
    <property type="match status" value="1"/>
</dbReference>
<feature type="domain" description="Sigma-54 factor interaction" evidence="12">
    <location>
        <begin position="215"/>
        <end position="444"/>
    </location>
</feature>
<dbReference type="GO" id="GO:0005737">
    <property type="term" value="C:cytoplasm"/>
    <property type="evidence" value="ECO:0007669"/>
    <property type="project" value="UniProtKB-SubCell"/>
</dbReference>
<proteinExistence type="predicted"/>
<dbReference type="InterPro" id="IPR025662">
    <property type="entry name" value="Sigma_54_int_dom_ATP-bd_1"/>
</dbReference>
<evidence type="ECO:0000313" key="13">
    <source>
        <dbReference type="EMBL" id="KKN57949.1"/>
    </source>
</evidence>
<evidence type="ECO:0000256" key="1">
    <source>
        <dbReference type="ARBA" id="ARBA00004496"/>
    </source>
</evidence>
<dbReference type="GO" id="GO:0006355">
    <property type="term" value="P:regulation of DNA-templated transcription"/>
    <property type="evidence" value="ECO:0007669"/>
    <property type="project" value="InterPro"/>
</dbReference>
<evidence type="ECO:0000256" key="6">
    <source>
        <dbReference type="ARBA" id="ARBA00022840"/>
    </source>
</evidence>
<name>A0A0F9RTA4_9ZZZZ</name>
<dbReference type="Gene3D" id="3.40.50.300">
    <property type="entry name" value="P-loop containing nucleotide triphosphate hydrolases"/>
    <property type="match status" value="1"/>
</dbReference>
<protein>
    <recommendedName>
        <fullName evidence="12">Sigma-54 factor interaction domain-containing protein</fullName>
    </recommendedName>
</protein>
<evidence type="ECO:0000256" key="3">
    <source>
        <dbReference type="ARBA" id="ARBA00022491"/>
    </source>
</evidence>
<gene>
    <name evidence="13" type="ORF">LCGC14_0556870</name>
</gene>
<dbReference type="EMBL" id="LAZR01000781">
    <property type="protein sequence ID" value="KKN57949.1"/>
    <property type="molecule type" value="Genomic_DNA"/>
</dbReference>
<keyword evidence="2" id="KW-0963">Cytoplasm</keyword>
<evidence type="ECO:0000256" key="2">
    <source>
        <dbReference type="ARBA" id="ARBA00022490"/>
    </source>
</evidence>
<comment type="caution">
    <text evidence="13">The sequence shown here is derived from an EMBL/GenBank/DDBJ whole genome shotgun (WGS) entry which is preliminary data.</text>
</comment>
<dbReference type="GO" id="GO:0043565">
    <property type="term" value="F:sequence-specific DNA binding"/>
    <property type="evidence" value="ECO:0007669"/>
    <property type="project" value="InterPro"/>
</dbReference>
<dbReference type="GO" id="GO:0000160">
    <property type="term" value="P:phosphorelay signal transduction system"/>
    <property type="evidence" value="ECO:0007669"/>
    <property type="project" value="UniProtKB-KW"/>
</dbReference>
<dbReference type="Pfam" id="PF00158">
    <property type="entry name" value="Sigma54_activat"/>
    <property type="match status" value="1"/>
</dbReference>
<keyword evidence="10" id="KW-0010">Activator</keyword>
<evidence type="ECO:0000256" key="7">
    <source>
        <dbReference type="ARBA" id="ARBA00023012"/>
    </source>
</evidence>
<dbReference type="InterPro" id="IPR058031">
    <property type="entry name" value="AAA_lid_NorR"/>
</dbReference>
<dbReference type="Gene3D" id="3.30.450.40">
    <property type="match status" value="1"/>
</dbReference>
<dbReference type="PROSITE" id="PS50045">
    <property type="entry name" value="SIGMA54_INTERACT_4"/>
    <property type="match status" value="1"/>
</dbReference>
<keyword evidence="9" id="KW-0238">DNA-binding</keyword>
<dbReference type="PROSITE" id="PS00675">
    <property type="entry name" value="SIGMA54_INTERACT_1"/>
    <property type="match status" value="1"/>
</dbReference>
<organism evidence="13">
    <name type="scientific">marine sediment metagenome</name>
    <dbReference type="NCBI Taxonomy" id="412755"/>
    <lineage>
        <taxon>unclassified sequences</taxon>
        <taxon>metagenomes</taxon>
        <taxon>ecological metagenomes</taxon>
    </lineage>
</organism>
<dbReference type="PRINTS" id="PR01590">
    <property type="entry name" value="HTHFIS"/>
</dbReference>
<dbReference type="Pfam" id="PF02954">
    <property type="entry name" value="HTH_8"/>
    <property type="match status" value="1"/>
</dbReference>